<dbReference type="AlphaFoldDB" id="G5IJL9"/>
<dbReference type="GO" id="GO:0009036">
    <property type="term" value="F:type II site-specific deoxyribonuclease activity"/>
    <property type="evidence" value="ECO:0007669"/>
    <property type="project" value="InterPro"/>
</dbReference>
<proteinExistence type="predicted"/>
<dbReference type="Proteomes" id="UP000005384">
    <property type="component" value="Unassembled WGS sequence"/>
</dbReference>
<sequence length="518" mass="59215">MLNYWWVTRPKRKLNSIPEVLAAFTDLLLNQEWDGQRDSHLAYENALEAAGLKRKGERRDQTGGGARTYKAWLVSLGLIFTQEATGKIKLTLAGEAIMNGDSPVEVLTNQILKYQFPSAFSIGRGVQVAERFKIRPFRFLLKLLNDDRIQYLTEEEIAKIVVTEAENESDKCYSYIVNRIIQYRNFGDACLEVDFFEKYQSSKGEVNPDHPFSHLMDLANTIVNWLEYTQLAKRDDGRVAILDEKYVEVQKILSDIPHFIDRPEQHEYFQRKYGIDPKHKKDNRNLIMTQTITARVIAKQKVMQAYIAESLKRPITKITPQVVDYIVQQTGIDDKTVENILIETYPNGSIGGFMTKYFEMAFKGRDEATEFEKATAELFQDVFGFETKHVGPIGLTPDVLLISDCAGYQAIIDNKAYHKYTINNDHYNRMVHNYIGNMNKYSSSNNALAFFSYIAGGFGSHIDSQIKSIADATGVNGSAMSVTNVIKMVEQHNKQPYSHEKIKDIFSVNRQVLMNDII</sequence>
<dbReference type="InterPro" id="IPR011335">
    <property type="entry name" value="Restrct_endonuc-II-like"/>
</dbReference>
<protein>
    <submittedName>
        <fullName evidence="1">Uncharacterized protein</fullName>
    </submittedName>
</protein>
<dbReference type="EMBL" id="ADLN01000104">
    <property type="protein sequence ID" value="EHI58239.1"/>
    <property type="molecule type" value="Genomic_DNA"/>
</dbReference>
<dbReference type="OrthoDB" id="2019359at2"/>
<comment type="caution">
    <text evidence="1">The sequence shown here is derived from an EMBL/GenBank/DDBJ whole genome shotgun (WGS) entry which is preliminary data.</text>
</comment>
<organism evidence="1 2">
    <name type="scientific">Hungatella hathewayi WAL-18680</name>
    <dbReference type="NCBI Taxonomy" id="742737"/>
    <lineage>
        <taxon>Bacteria</taxon>
        <taxon>Bacillati</taxon>
        <taxon>Bacillota</taxon>
        <taxon>Clostridia</taxon>
        <taxon>Lachnospirales</taxon>
        <taxon>Lachnospiraceae</taxon>
        <taxon>Hungatella</taxon>
    </lineage>
</organism>
<dbReference type="SUPFAM" id="SSF52980">
    <property type="entry name" value="Restriction endonuclease-like"/>
    <property type="match status" value="1"/>
</dbReference>
<gene>
    <name evidence="1" type="ORF">HMPREF9473_03697</name>
</gene>
<dbReference type="Gene3D" id="3.40.91.30">
    <property type="match status" value="1"/>
</dbReference>
<accession>G5IJL9</accession>
<keyword evidence="2" id="KW-1185">Reference proteome</keyword>
<dbReference type="REBASE" id="42898">
    <property type="entry name" value="Cha18680ORF3698P"/>
</dbReference>
<reference evidence="1 2" key="1">
    <citation type="submission" date="2011-08" db="EMBL/GenBank/DDBJ databases">
        <title>The Genome Sequence of Clostridium hathewayi WAL-18680.</title>
        <authorList>
            <consortium name="The Broad Institute Genome Sequencing Platform"/>
            <person name="Earl A."/>
            <person name="Ward D."/>
            <person name="Feldgarden M."/>
            <person name="Gevers D."/>
            <person name="Finegold S.M."/>
            <person name="Summanen P.H."/>
            <person name="Molitoris D.R."/>
            <person name="Song M."/>
            <person name="Daigneault M."/>
            <person name="Allen-Vercoe E."/>
            <person name="Young S.K."/>
            <person name="Zeng Q."/>
            <person name="Gargeya S."/>
            <person name="Fitzgerald M."/>
            <person name="Haas B."/>
            <person name="Abouelleil A."/>
            <person name="Alvarado L."/>
            <person name="Arachchi H.M."/>
            <person name="Berlin A."/>
            <person name="Brown A."/>
            <person name="Chapman S.B."/>
            <person name="Chen Z."/>
            <person name="Dunbar C."/>
            <person name="Freedman E."/>
            <person name="Gearin G."/>
            <person name="Gellesch M."/>
            <person name="Goldberg J."/>
            <person name="Griggs A."/>
            <person name="Gujja S."/>
            <person name="Heiman D."/>
            <person name="Howarth C."/>
            <person name="Larson L."/>
            <person name="Lui A."/>
            <person name="MacDonald P.J.P."/>
            <person name="Montmayeur A."/>
            <person name="Murphy C."/>
            <person name="Neiman D."/>
            <person name="Pearson M."/>
            <person name="Priest M."/>
            <person name="Roberts A."/>
            <person name="Saif S."/>
            <person name="Shea T."/>
            <person name="Shenoy N."/>
            <person name="Sisk P."/>
            <person name="Stolte C."/>
            <person name="Sykes S."/>
            <person name="Wortman J."/>
            <person name="Nusbaum C."/>
            <person name="Birren B."/>
        </authorList>
    </citation>
    <scope>NUCLEOTIDE SEQUENCE [LARGE SCALE GENOMIC DNA]</scope>
    <source>
        <strain evidence="1 2">WAL-18680</strain>
    </source>
</reference>
<dbReference type="RefSeq" id="WP_006781688.1">
    <property type="nucleotide sequence ID" value="NZ_CP040506.1"/>
</dbReference>
<name>G5IJL9_9FIRM</name>
<dbReference type="HOGENOM" id="CLU_036391_0_0_9"/>
<evidence type="ECO:0000313" key="2">
    <source>
        <dbReference type="Proteomes" id="UP000005384"/>
    </source>
</evidence>
<dbReference type="PATRIC" id="fig|742737.3.peg.3675"/>
<dbReference type="GO" id="GO:0009307">
    <property type="term" value="P:DNA restriction-modification system"/>
    <property type="evidence" value="ECO:0007669"/>
    <property type="project" value="InterPro"/>
</dbReference>
<evidence type="ECO:0000313" key="1">
    <source>
        <dbReference type="EMBL" id="EHI58239.1"/>
    </source>
</evidence>